<reference evidence="1" key="1">
    <citation type="submission" date="2018-02" db="EMBL/GenBank/DDBJ databases">
        <title>The genomes of Aspergillus section Nigri reveals drivers in fungal speciation.</title>
        <authorList>
            <consortium name="DOE Joint Genome Institute"/>
            <person name="Vesth T.C."/>
            <person name="Nybo J."/>
            <person name="Theobald S."/>
            <person name="Brandl J."/>
            <person name="Frisvad J.C."/>
            <person name="Nielsen K.F."/>
            <person name="Lyhne E.K."/>
            <person name="Kogle M.E."/>
            <person name="Kuo A."/>
            <person name="Riley R."/>
            <person name="Clum A."/>
            <person name="Nolan M."/>
            <person name="Lipzen A."/>
            <person name="Salamov A."/>
            <person name="Henrissat B."/>
            <person name="Wiebenga A."/>
            <person name="De vries R.P."/>
            <person name="Grigoriev I.V."/>
            <person name="Mortensen U.H."/>
            <person name="Andersen M.R."/>
            <person name="Baker S.E."/>
        </authorList>
    </citation>
    <scope>NUCLEOTIDE SEQUENCE</scope>
    <source>
        <strain evidence="1">CBS 121060</strain>
    </source>
</reference>
<evidence type="ECO:0000313" key="1">
    <source>
        <dbReference type="EMBL" id="RAH66092.1"/>
    </source>
</evidence>
<dbReference type="EMBL" id="KZ824986">
    <property type="protein sequence ID" value="RAH66092.1"/>
    <property type="molecule type" value="Genomic_DNA"/>
</dbReference>
<accession>A0ACD1GY71</accession>
<gene>
    <name evidence="1" type="ORF">BO66DRAFT_382240</name>
</gene>
<dbReference type="Proteomes" id="UP000249661">
    <property type="component" value="Unassembled WGS sequence"/>
</dbReference>
<protein>
    <submittedName>
        <fullName evidence="1">NAD(P)-binding protein</fullName>
    </submittedName>
</protein>
<name>A0ACD1GY71_9EURO</name>
<evidence type="ECO:0000313" key="2">
    <source>
        <dbReference type="Proteomes" id="UP000249661"/>
    </source>
</evidence>
<keyword evidence="2" id="KW-1185">Reference proteome</keyword>
<sequence>MCKKLISVVGATGIQGGSVIDALLDDGTYKIRALTRNPASVAAKELARKGVEIIAADVTDISSLVTAFEGSSAIYAMTNFGEAYFTTGSPEQAIDVEAQQGINLAKAAAATKTLEHYIWSTLPNSKAVSGGKITVPQFEGKNKVEEFIRSDPSLLKKTTFFILGFYLENFSYPTFAPFEIPGAAQYVQLLCTPGDTRLLCLGFARRNIGRFVKAILEQPEKTVHGKYVSAFTEETTPEQMLKSWAKVKGKTAHYVEVGKPTFTELWTQMGNDMIAKMLDFHRSMEKNPWAGSENVLNKDDLGVTGLLDVEQSFAALNGQV</sequence>
<organism evidence="1 2">
    <name type="scientific">Aspergillus aculeatinus CBS 121060</name>
    <dbReference type="NCBI Taxonomy" id="1448322"/>
    <lineage>
        <taxon>Eukaryota</taxon>
        <taxon>Fungi</taxon>
        <taxon>Dikarya</taxon>
        <taxon>Ascomycota</taxon>
        <taxon>Pezizomycotina</taxon>
        <taxon>Eurotiomycetes</taxon>
        <taxon>Eurotiomycetidae</taxon>
        <taxon>Eurotiales</taxon>
        <taxon>Aspergillaceae</taxon>
        <taxon>Aspergillus</taxon>
        <taxon>Aspergillus subgen. Circumdati</taxon>
    </lineage>
</organism>
<proteinExistence type="predicted"/>